<dbReference type="PROSITE" id="PS00175">
    <property type="entry name" value="PG_MUTASE"/>
    <property type="match status" value="1"/>
</dbReference>
<dbReference type="GO" id="GO:0016791">
    <property type="term" value="F:phosphatase activity"/>
    <property type="evidence" value="ECO:0007669"/>
    <property type="project" value="TreeGrafter"/>
</dbReference>
<dbReference type="InterPro" id="IPR050275">
    <property type="entry name" value="PGM_Phosphatase"/>
</dbReference>
<evidence type="ECO:0008006" key="5">
    <source>
        <dbReference type="Google" id="ProtNLM"/>
    </source>
</evidence>
<dbReference type="InterPro" id="IPR001345">
    <property type="entry name" value="PG/BPGM_mutase_AS"/>
</dbReference>
<dbReference type="GO" id="GO:0005737">
    <property type="term" value="C:cytoplasm"/>
    <property type="evidence" value="ECO:0007669"/>
    <property type="project" value="TreeGrafter"/>
</dbReference>
<dbReference type="EMBL" id="JELY01003462">
    <property type="protein sequence ID" value="KYF48726.1"/>
    <property type="molecule type" value="Genomic_DNA"/>
</dbReference>
<evidence type="ECO:0000256" key="2">
    <source>
        <dbReference type="PIRSR" id="PIRSR613078-2"/>
    </source>
</evidence>
<feature type="binding site" evidence="2">
    <location>
        <begin position="118"/>
        <end position="119"/>
    </location>
    <ligand>
        <name>substrate</name>
    </ligand>
</feature>
<evidence type="ECO:0000256" key="1">
    <source>
        <dbReference type="PIRSR" id="PIRSR613078-1"/>
    </source>
</evidence>
<feature type="binding site" evidence="2">
    <location>
        <position position="68"/>
    </location>
    <ligand>
        <name>substrate</name>
    </ligand>
</feature>
<dbReference type="InterPro" id="IPR013078">
    <property type="entry name" value="His_Pase_superF_clade-1"/>
</dbReference>
<dbReference type="PANTHER" id="PTHR48100:SF62">
    <property type="entry name" value="GLUCOSYL-3-PHOSPHOGLYCERATE PHOSPHATASE"/>
    <property type="match status" value="1"/>
</dbReference>
<dbReference type="CDD" id="cd07067">
    <property type="entry name" value="HP_PGM_like"/>
    <property type="match status" value="1"/>
</dbReference>
<accession>A0A150P164</accession>
<organism evidence="3 4">
    <name type="scientific">Sorangium cellulosum</name>
    <name type="common">Polyangium cellulosum</name>
    <dbReference type="NCBI Taxonomy" id="56"/>
    <lineage>
        <taxon>Bacteria</taxon>
        <taxon>Pseudomonadati</taxon>
        <taxon>Myxococcota</taxon>
        <taxon>Polyangia</taxon>
        <taxon>Polyangiales</taxon>
        <taxon>Polyangiaceae</taxon>
        <taxon>Sorangium</taxon>
    </lineage>
</organism>
<dbReference type="Pfam" id="PF00300">
    <property type="entry name" value="His_Phos_1"/>
    <property type="match status" value="1"/>
</dbReference>
<feature type="active site" description="Proton donor/acceptor" evidence="1">
    <location>
        <position position="92"/>
    </location>
</feature>
<dbReference type="InterPro" id="IPR029033">
    <property type="entry name" value="His_PPase_superfam"/>
</dbReference>
<sequence>YSAAIVHATTKLMLIRHGETDDNRAQVFQGQAGRGLNARGREQAPRLAERLAGARIGLSALYCSDLERAEETAGRLASALGLSAVADAALREVSLGAWQGLSRADVQARFPEEWAAWRRGVDVRRGGGETYAELGDRMMGALGRIAARHAGEAVGVVSHGAAIKTAVGRMLQMDAGGLKALQVPANTGVSLIEHDPTIGYRVVVWNDAAHLGDALAEALSAPPA</sequence>
<name>A0A150P164_SORCE</name>
<dbReference type="AlphaFoldDB" id="A0A150P164"/>
<dbReference type="PANTHER" id="PTHR48100">
    <property type="entry name" value="BROAD-SPECIFICITY PHOSPHATASE YOR283W-RELATED"/>
    <property type="match status" value="1"/>
</dbReference>
<feature type="non-terminal residue" evidence="3">
    <location>
        <position position="1"/>
    </location>
</feature>
<feature type="binding site" evidence="2">
    <location>
        <begin position="16"/>
        <end position="23"/>
    </location>
    <ligand>
        <name>substrate</name>
    </ligand>
</feature>
<protein>
    <recommendedName>
        <fullName evidence="5">Phosphoglycerate mutase</fullName>
    </recommendedName>
</protein>
<feature type="active site" description="Tele-phosphohistidine intermediate" evidence="1">
    <location>
        <position position="17"/>
    </location>
</feature>
<dbReference type="SMART" id="SM00855">
    <property type="entry name" value="PGAM"/>
    <property type="match status" value="1"/>
</dbReference>
<proteinExistence type="predicted"/>
<dbReference type="Proteomes" id="UP000075420">
    <property type="component" value="Unassembled WGS sequence"/>
</dbReference>
<evidence type="ECO:0000313" key="3">
    <source>
        <dbReference type="EMBL" id="KYF48726.1"/>
    </source>
</evidence>
<gene>
    <name evidence="3" type="ORF">BE08_06090</name>
</gene>
<reference evidence="3 4" key="1">
    <citation type="submission" date="2014-02" db="EMBL/GenBank/DDBJ databases">
        <title>The small core and large imbalanced accessory genome model reveals a collaborative survival strategy of Sorangium cellulosum strains in nature.</title>
        <authorList>
            <person name="Han K."/>
            <person name="Peng R."/>
            <person name="Blom J."/>
            <person name="Li Y.-Z."/>
        </authorList>
    </citation>
    <scope>NUCLEOTIDE SEQUENCE [LARGE SCALE GENOMIC DNA]</scope>
    <source>
        <strain evidence="3 4">So0157-25</strain>
    </source>
</reference>
<comment type="caution">
    <text evidence="3">The sequence shown here is derived from an EMBL/GenBank/DDBJ whole genome shotgun (WGS) entry which is preliminary data.</text>
</comment>
<dbReference type="SUPFAM" id="SSF53254">
    <property type="entry name" value="Phosphoglycerate mutase-like"/>
    <property type="match status" value="1"/>
</dbReference>
<evidence type="ECO:0000313" key="4">
    <source>
        <dbReference type="Proteomes" id="UP000075420"/>
    </source>
</evidence>
<dbReference type="Gene3D" id="3.40.50.1240">
    <property type="entry name" value="Phosphoglycerate mutase-like"/>
    <property type="match status" value="1"/>
</dbReference>